<reference evidence="3" key="1">
    <citation type="submission" date="2015-09" db="EMBL/GenBank/DDBJ databases">
        <authorList>
            <person name="Daims H."/>
        </authorList>
    </citation>
    <scope>NUCLEOTIDE SEQUENCE [LARGE SCALE GENOMIC DNA]</scope>
</reference>
<feature type="compositionally biased region" description="Basic and acidic residues" evidence="1">
    <location>
        <begin position="17"/>
        <end position="27"/>
    </location>
</feature>
<evidence type="ECO:0000256" key="1">
    <source>
        <dbReference type="SAM" id="MobiDB-lite"/>
    </source>
</evidence>
<organism evidence="2 3">
    <name type="scientific">Candidatus Nitrospira inopinata</name>
    <dbReference type="NCBI Taxonomy" id="1715989"/>
    <lineage>
        <taxon>Bacteria</taxon>
        <taxon>Pseudomonadati</taxon>
        <taxon>Nitrospirota</taxon>
        <taxon>Nitrospiria</taxon>
        <taxon>Nitrospirales</taxon>
        <taxon>Nitrospiraceae</taxon>
        <taxon>Nitrospira</taxon>
    </lineage>
</organism>
<evidence type="ECO:0000313" key="2">
    <source>
        <dbReference type="EMBL" id="CUQ66670.1"/>
    </source>
</evidence>
<proteinExistence type="predicted"/>
<dbReference type="Proteomes" id="UP000066284">
    <property type="component" value="Chromosome 1"/>
</dbReference>
<keyword evidence="3" id="KW-1185">Reference proteome</keyword>
<sequence>MATCFMPQVKARHTRNIRRERPTRKENPSSTRFAYVQEKTEQLPRCAPSTGDGIDAPSRPNMVLR</sequence>
<protein>
    <submittedName>
        <fullName evidence="2">Uncharacterized protein</fullName>
    </submittedName>
</protein>
<feature type="region of interest" description="Disordered" evidence="1">
    <location>
        <begin position="1"/>
        <end position="65"/>
    </location>
</feature>
<dbReference type="STRING" id="1715989.NITINOP_1695"/>
<dbReference type="KEGG" id="nio:NITINOP_1695"/>
<name>A0A0S4KU43_9BACT</name>
<dbReference type="AlphaFoldDB" id="A0A0S4KU43"/>
<gene>
    <name evidence="2" type="ORF">NITINOP_1695</name>
</gene>
<dbReference type="EMBL" id="LN885086">
    <property type="protein sequence ID" value="CUQ66670.1"/>
    <property type="molecule type" value="Genomic_DNA"/>
</dbReference>
<accession>A0A0S4KU43</accession>
<evidence type="ECO:0000313" key="3">
    <source>
        <dbReference type="Proteomes" id="UP000066284"/>
    </source>
</evidence>